<comment type="caution">
    <text evidence="14">The sequence shown here is derived from an EMBL/GenBank/DDBJ whole genome shotgun (WGS) entry which is preliminary data.</text>
</comment>
<dbReference type="GO" id="GO:0045504">
    <property type="term" value="F:dynein heavy chain binding"/>
    <property type="evidence" value="ECO:0007669"/>
    <property type="project" value="TreeGrafter"/>
</dbReference>
<dbReference type="SUPFAM" id="SSF50978">
    <property type="entry name" value="WD40 repeat-like"/>
    <property type="match status" value="1"/>
</dbReference>
<evidence type="ECO:0000256" key="7">
    <source>
        <dbReference type="ARBA" id="ARBA00023212"/>
    </source>
</evidence>
<evidence type="ECO:0000256" key="9">
    <source>
        <dbReference type="ARBA" id="ARBA00024190"/>
    </source>
</evidence>
<keyword evidence="4" id="KW-0677">Repeat</keyword>
<dbReference type="InterPro" id="IPR015943">
    <property type="entry name" value="WD40/YVTN_repeat-like_dom_sf"/>
</dbReference>
<dbReference type="GO" id="GO:0045503">
    <property type="term" value="F:dynein light chain binding"/>
    <property type="evidence" value="ECO:0007669"/>
    <property type="project" value="TreeGrafter"/>
</dbReference>
<dbReference type="FunFam" id="2.130.10.10:FF:001248">
    <property type="entry name" value="WD repeat domain 78"/>
    <property type="match status" value="1"/>
</dbReference>
<dbReference type="InterPro" id="IPR036322">
    <property type="entry name" value="WD40_repeat_dom_sf"/>
</dbReference>
<feature type="compositionally biased region" description="Low complexity" evidence="13">
    <location>
        <begin position="433"/>
        <end position="446"/>
    </location>
</feature>
<dbReference type="GO" id="GO:0120293">
    <property type="term" value="C:dynein axonemal particle"/>
    <property type="evidence" value="ECO:0007669"/>
    <property type="project" value="UniProtKB-SubCell"/>
</dbReference>
<evidence type="ECO:0000256" key="11">
    <source>
        <dbReference type="ARBA" id="ARBA00041557"/>
    </source>
</evidence>
<feature type="repeat" description="WD" evidence="12">
    <location>
        <begin position="806"/>
        <end position="839"/>
    </location>
</feature>
<evidence type="ECO:0000313" key="15">
    <source>
        <dbReference type="Proteomes" id="UP000822688"/>
    </source>
</evidence>
<dbReference type="InterPro" id="IPR050687">
    <property type="entry name" value="Dynein_IC"/>
</dbReference>
<accession>A0A8T0HXJ0</accession>
<evidence type="ECO:0000256" key="12">
    <source>
        <dbReference type="PROSITE-ProRule" id="PRU00221"/>
    </source>
</evidence>
<sequence length="960" mass="105487">MAENIKHRSSSAGSASKQSQRGSPKRSASAGKSRDATATLRGGAAETKAGMPALPLGQRENNRNSFNAAKARADKEAMAGAATLRTSTQLSSRRQSGSSQISTSTKTSGRPGRGKKKKRGQNDPIQVFNENGKDVTPKPLSSLKPTVLSDKLMSISAQSAEGTEFVHSVPIYSRTGFSVTSTAGELTPETDELGTDFDGLESDGQEFRRSRRLGGSAILETPRHPKRKYAVIPAPIVEVTVPKVLRSLSPSEIELEKPIPIIITESRNCIMLNMRGHNLNETYANYKQVMERNEKYLQLKEAKLGNLDNYTANISQTLFSLLKNKEAQASSLSTQSNSIQVNSWDIADSVAGKVKPDQYQPWKVVQHGSKDHKTTNPTTTVVILPEIFTENDGPNVTPPISPPESRRQSMASRKGSTVGGYSRRPSASVGQQSRRTSLASRRASTSGGMSQGQGLDDVLRLMSPASAVTGAGSAGGSQGGEPVLLEVDISKIPGLLKALEHIERACVLNTYHDRLLDYMNFRAREEEPPPPTPPPELDKDGKPKKKRVVKEEPPPPLDPLAALKEFEEKEEVIPKVILPPLEDSTATVHSIWDFQCNVTEGRNISCMSWNKMNRHLIAVGYGEFDFGKQRDGMIAFWSLKNPRYPHAVLPTHSGVTSVDFATSSPSLLAVGFYSGNVAIYDVRNPRDLEPMVKSSFATGKHADPVWKVQWVDHATEHGEGLVSISTDGRVSQWSIKKDLEFVNLMKLKKVPSQNKGAQPQPFISRRSAGLCFEFSKKDIGIYLVGTEEGPIYKCDRSYNEQYLMTYIGHNGPIYQVRWSPFMESLFLSCSADWTVRLWSEDQEGALLVFQTTNMPIADVWWSFTHACVFAMASTDGHMEMWDLHLSVMKPIVAHTLAPDDKSLLSCMMFSEEAPLILLGGSTGVLYILRFDGLLKEETEELELKKLKDALAASVTRHGAV</sequence>
<comment type="subcellular location">
    <subcellularLocation>
        <location evidence="1">Cytoplasm</location>
        <location evidence="1">Cytoskeleton</location>
        <location evidence="1">Flagellum axoneme</location>
    </subcellularLocation>
    <subcellularLocation>
        <location evidence="9">Dynein axonemal particle</location>
    </subcellularLocation>
</comment>
<feature type="region of interest" description="Disordered" evidence="13">
    <location>
        <begin position="387"/>
        <end position="454"/>
    </location>
</feature>
<evidence type="ECO:0000256" key="13">
    <source>
        <dbReference type="SAM" id="MobiDB-lite"/>
    </source>
</evidence>
<feature type="region of interest" description="Disordered" evidence="13">
    <location>
        <begin position="524"/>
        <end position="559"/>
    </location>
</feature>
<keyword evidence="5" id="KW-0282">Flagellum</keyword>
<dbReference type="Proteomes" id="UP000822688">
    <property type="component" value="Chromosome 5"/>
</dbReference>
<evidence type="ECO:0000256" key="5">
    <source>
        <dbReference type="ARBA" id="ARBA00022846"/>
    </source>
</evidence>
<feature type="compositionally biased region" description="Low complexity" evidence="13">
    <location>
        <begin position="10"/>
        <end position="22"/>
    </location>
</feature>
<evidence type="ECO:0000256" key="8">
    <source>
        <dbReference type="ARBA" id="ARBA00023273"/>
    </source>
</evidence>
<evidence type="ECO:0000256" key="3">
    <source>
        <dbReference type="ARBA" id="ARBA00022574"/>
    </source>
</evidence>
<proteinExistence type="predicted"/>
<dbReference type="AlphaFoldDB" id="A0A8T0HXJ0"/>
<dbReference type="InterPro" id="IPR001680">
    <property type="entry name" value="WD40_rpt"/>
</dbReference>
<dbReference type="PROSITE" id="PS50294">
    <property type="entry name" value="WD_REPEATS_REGION"/>
    <property type="match status" value="1"/>
</dbReference>
<evidence type="ECO:0000256" key="10">
    <source>
        <dbReference type="ARBA" id="ARBA00040002"/>
    </source>
</evidence>
<dbReference type="EMBL" id="CM026425">
    <property type="protein sequence ID" value="KAG0575391.1"/>
    <property type="molecule type" value="Genomic_DNA"/>
</dbReference>
<keyword evidence="7" id="KW-0206">Cytoskeleton</keyword>
<dbReference type="PANTHER" id="PTHR12442:SF12">
    <property type="entry name" value="DYNEIN AXONEMAL INTERMEDIATE CHAIN 4"/>
    <property type="match status" value="1"/>
</dbReference>
<evidence type="ECO:0000313" key="14">
    <source>
        <dbReference type="EMBL" id="KAG0575391.1"/>
    </source>
</evidence>
<evidence type="ECO:0000256" key="4">
    <source>
        <dbReference type="ARBA" id="ARBA00022737"/>
    </source>
</evidence>
<dbReference type="GO" id="GO:0005858">
    <property type="term" value="C:axonemal dynein complex"/>
    <property type="evidence" value="ECO:0007669"/>
    <property type="project" value="TreeGrafter"/>
</dbReference>
<evidence type="ECO:0000256" key="6">
    <source>
        <dbReference type="ARBA" id="ARBA00023069"/>
    </source>
</evidence>
<dbReference type="PROSITE" id="PS50082">
    <property type="entry name" value="WD_REPEATS_2"/>
    <property type="match status" value="1"/>
</dbReference>
<evidence type="ECO:0000256" key="1">
    <source>
        <dbReference type="ARBA" id="ARBA00004611"/>
    </source>
</evidence>
<keyword evidence="6" id="KW-0969">Cilium</keyword>
<evidence type="ECO:0000256" key="2">
    <source>
        <dbReference type="ARBA" id="ARBA00022490"/>
    </source>
</evidence>
<keyword evidence="15" id="KW-1185">Reference proteome</keyword>
<dbReference type="PANTHER" id="PTHR12442">
    <property type="entry name" value="DYNEIN INTERMEDIATE CHAIN"/>
    <property type="match status" value="1"/>
</dbReference>
<dbReference type="Gene3D" id="2.130.10.10">
    <property type="entry name" value="YVTN repeat-like/Quinoprotein amine dehydrogenase"/>
    <property type="match status" value="2"/>
</dbReference>
<dbReference type="GO" id="GO:0003341">
    <property type="term" value="P:cilium movement"/>
    <property type="evidence" value="ECO:0007669"/>
    <property type="project" value="TreeGrafter"/>
</dbReference>
<name>A0A8T0HXJ0_CERPU</name>
<reference evidence="14" key="1">
    <citation type="submission" date="2020-06" db="EMBL/GenBank/DDBJ databases">
        <title>WGS assembly of Ceratodon purpureus strain R40.</title>
        <authorList>
            <person name="Carey S.B."/>
            <person name="Jenkins J."/>
            <person name="Shu S."/>
            <person name="Lovell J.T."/>
            <person name="Sreedasyam A."/>
            <person name="Maumus F."/>
            <person name="Tiley G.P."/>
            <person name="Fernandez-Pozo N."/>
            <person name="Barry K."/>
            <person name="Chen C."/>
            <person name="Wang M."/>
            <person name="Lipzen A."/>
            <person name="Daum C."/>
            <person name="Saski C.A."/>
            <person name="Payton A.C."/>
            <person name="Mcbreen J.C."/>
            <person name="Conrad R.E."/>
            <person name="Kollar L.M."/>
            <person name="Olsson S."/>
            <person name="Huttunen S."/>
            <person name="Landis J.B."/>
            <person name="Wickett N.J."/>
            <person name="Johnson M.G."/>
            <person name="Rensing S.A."/>
            <person name="Grimwood J."/>
            <person name="Schmutz J."/>
            <person name="Mcdaniel S.F."/>
        </authorList>
    </citation>
    <scope>NUCLEOTIDE SEQUENCE</scope>
    <source>
        <strain evidence="14">R40</strain>
    </source>
</reference>
<feature type="region of interest" description="Disordered" evidence="13">
    <location>
        <begin position="1"/>
        <end position="142"/>
    </location>
</feature>
<protein>
    <recommendedName>
        <fullName evidence="10">Dynein axonemal intermediate chain 4</fullName>
    </recommendedName>
    <alternativeName>
        <fullName evidence="11">WD repeat-containing protein 78</fullName>
    </alternativeName>
</protein>
<organism evidence="14 15">
    <name type="scientific">Ceratodon purpureus</name>
    <name type="common">Fire moss</name>
    <name type="synonym">Dicranum purpureum</name>
    <dbReference type="NCBI Taxonomy" id="3225"/>
    <lineage>
        <taxon>Eukaryota</taxon>
        <taxon>Viridiplantae</taxon>
        <taxon>Streptophyta</taxon>
        <taxon>Embryophyta</taxon>
        <taxon>Bryophyta</taxon>
        <taxon>Bryophytina</taxon>
        <taxon>Bryopsida</taxon>
        <taxon>Dicranidae</taxon>
        <taxon>Pseudoditrichales</taxon>
        <taxon>Ditrichaceae</taxon>
        <taxon>Ceratodon</taxon>
    </lineage>
</organism>
<gene>
    <name evidence="14" type="ORF">KC19_5G000900</name>
</gene>
<feature type="compositionally biased region" description="Low complexity" evidence="13">
    <location>
        <begin position="78"/>
        <end position="110"/>
    </location>
</feature>
<keyword evidence="8" id="KW-0966">Cell projection</keyword>
<keyword evidence="3 12" id="KW-0853">WD repeat</keyword>
<keyword evidence="2" id="KW-0963">Cytoplasm</keyword>
<dbReference type="SMART" id="SM00320">
    <property type="entry name" value="WD40"/>
    <property type="match status" value="4"/>
</dbReference>
<dbReference type="Pfam" id="PF00400">
    <property type="entry name" value="WD40"/>
    <property type="match status" value="1"/>
</dbReference>